<reference evidence="8 9" key="1">
    <citation type="submission" date="2019-01" db="EMBL/GenBank/DDBJ databases">
        <title>Sequencing of cultivated peanut Arachis hypogaea provides insights into genome evolution and oil improvement.</title>
        <authorList>
            <person name="Chen X."/>
        </authorList>
    </citation>
    <scope>NUCLEOTIDE SEQUENCE [LARGE SCALE GENOMIC DNA]</scope>
    <source>
        <strain evidence="9">cv. Fuhuasheng</strain>
        <tissue evidence="8">Leaves</tissue>
    </source>
</reference>
<dbReference type="Pfam" id="PF13360">
    <property type="entry name" value="PQQ_2"/>
    <property type="match status" value="1"/>
</dbReference>
<evidence type="ECO:0000256" key="2">
    <source>
        <dbReference type="ARBA" id="ARBA00008156"/>
    </source>
</evidence>
<dbReference type="SMART" id="SM00564">
    <property type="entry name" value="PQQ"/>
    <property type="match status" value="3"/>
</dbReference>
<dbReference type="PANTHER" id="PTHR32303">
    <property type="entry name" value="QUINOPROTEIN ALCOHOL DEHYDROGENASE (CYTOCHROME C)"/>
    <property type="match status" value="1"/>
</dbReference>
<evidence type="ECO:0000313" key="9">
    <source>
        <dbReference type="Proteomes" id="UP000289738"/>
    </source>
</evidence>
<keyword evidence="4 5" id="KW-0103">Bromodomain</keyword>
<feature type="region of interest" description="Disordered" evidence="6">
    <location>
        <begin position="191"/>
        <end position="217"/>
    </location>
</feature>
<dbReference type="AlphaFoldDB" id="A0A445AN13"/>
<proteinExistence type="inferred from homology"/>
<dbReference type="InterPro" id="IPR001487">
    <property type="entry name" value="Bromodomain"/>
</dbReference>
<dbReference type="Gene3D" id="2.140.10.10">
    <property type="entry name" value="Quinoprotein alcohol dehydrogenase-like superfamily"/>
    <property type="match status" value="1"/>
</dbReference>
<organism evidence="8 9">
    <name type="scientific">Arachis hypogaea</name>
    <name type="common">Peanut</name>
    <dbReference type="NCBI Taxonomy" id="3818"/>
    <lineage>
        <taxon>Eukaryota</taxon>
        <taxon>Viridiplantae</taxon>
        <taxon>Streptophyta</taxon>
        <taxon>Embryophyta</taxon>
        <taxon>Tracheophyta</taxon>
        <taxon>Spermatophyta</taxon>
        <taxon>Magnoliopsida</taxon>
        <taxon>eudicotyledons</taxon>
        <taxon>Gunneridae</taxon>
        <taxon>Pentapetalae</taxon>
        <taxon>rosids</taxon>
        <taxon>fabids</taxon>
        <taxon>Fabales</taxon>
        <taxon>Fabaceae</taxon>
        <taxon>Papilionoideae</taxon>
        <taxon>50 kb inversion clade</taxon>
        <taxon>dalbergioids sensu lato</taxon>
        <taxon>Dalbergieae</taxon>
        <taxon>Pterocarpus clade</taxon>
        <taxon>Arachis</taxon>
    </lineage>
</organism>
<dbReference type="InterPro" id="IPR018391">
    <property type="entry name" value="PQQ_b-propeller_rpt"/>
</dbReference>
<name>A0A445AN13_ARAHY</name>
<protein>
    <recommendedName>
        <fullName evidence="7">Bromo domain-containing protein</fullName>
    </recommendedName>
</protein>
<dbReference type="Pfam" id="PF00439">
    <property type="entry name" value="Bromodomain"/>
    <property type="match status" value="1"/>
</dbReference>
<dbReference type="Gene3D" id="1.20.920.10">
    <property type="entry name" value="Bromodomain-like"/>
    <property type="match status" value="1"/>
</dbReference>
<dbReference type="EMBL" id="SDMP01000011">
    <property type="protein sequence ID" value="RYR27837.1"/>
    <property type="molecule type" value="Genomic_DNA"/>
</dbReference>
<gene>
    <name evidence="8" type="ORF">Ahy_B01g051894</name>
</gene>
<evidence type="ECO:0000256" key="6">
    <source>
        <dbReference type="SAM" id="MobiDB-lite"/>
    </source>
</evidence>
<dbReference type="InterPro" id="IPR036427">
    <property type="entry name" value="Bromodomain-like_sf"/>
</dbReference>
<dbReference type="PROSITE" id="PS50014">
    <property type="entry name" value="BROMODOMAIN_2"/>
    <property type="match status" value="1"/>
</dbReference>
<dbReference type="InterPro" id="IPR011047">
    <property type="entry name" value="Quinoprotein_ADH-like_sf"/>
</dbReference>
<evidence type="ECO:0000256" key="4">
    <source>
        <dbReference type="ARBA" id="ARBA00023117"/>
    </source>
</evidence>
<evidence type="ECO:0000256" key="5">
    <source>
        <dbReference type="PROSITE-ProRule" id="PRU00035"/>
    </source>
</evidence>
<evidence type="ECO:0000256" key="1">
    <source>
        <dbReference type="ARBA" id="ARBA00001931"/>
    </source>
</evidence>
<feature type="domain" description="Bromo" evidence="7">
    <location>
        <begin position="118"/>
        <end position="163"/>
    </location>
</feature>
<evidence type="ECO:0000256" key="3">
    <source>
        <dbReference type="ARBA" id="ARBA00023002"/>
    </source>
</evidence>
<comment type="caution">
    <text evidence="8">The sequence shown here is derived from an EMBL/GenBank/DDBJ whole genome shotgun (WGS) entry which is preliminary data.</text>
</comment>
<keyword evidence="9" id="KW-1185">Reference proteome</keyword>
<evidence type="ECO:0000313" key="8">
    <source>
        <dbReference type="EMBL" id="RYR27837.1"/>
    </source>
</evidence>
<accession>A0A445AN13</accession>
<dbReference type="SUPFAM" id="SSF50998">
    <property type="entry name" value="Quinoprotein alcohol dehydrogenase-like"/>
    <property type="match status" value="1"/>
</dbReference>
<sequence length="692" mass="76458">MPTKSSDTASKRVPQKRVFSSSTLFSHVHLFNNNSNNGNSNVLVSRANKRAKVEKSEEGSRMKKAAKIIDFEEKKRSSSGMDRFKKMQCSVTLRRLLVHPDGVYFKKGKASRICDDSKPSMDLESIQSKLRNDLYKKTDQFASDIRTVFRNAMSWYPSRHEVHRTAAKLSDLFETKWKDLKGRWLAEKENKLENEEKKPNSKPLKLNAGEKRKQLSDSDLSTAVAEAKLILEKKKTDEATQQNRVFLQRKKQREMMQKMERTVFFDDAFKSFQDLENLCGHSLTHYCTKENPLLKNLTGLNAPRLATNVNWTVSRSTPTIVGDHDSLMVGIYGPAVVIGLNRTNGKLLWLTYLDHHPLALITMSGTYYKGGYYVGTASEEERETIERCCIFRGSMAKLDAVSGAIIWQTYMLPDNNGMVGGYAGAAIWGSSPSIDAQRKHVYIATGNLYSAPRRILECQERQSNRTVPTEPDDCVEPENHSDSILALDLDTGKIEWYRQLGGEAPMMLSVCVNGTKKDLVAAVQKSGYAWALDRNNGNITWFTEAGPGGVAGGGTWGAATDERRVYTNIANSGAKNFTLAPSNRTTTSGGWVAMDASNGKIVWSTANPSNSTSNGPVSVANDVVFAGSVDLLGSIYAMNAKNGKILWSYETGASVYGGMSISNGCIYVGSGYNVSLYLPSLSGGTSLFAFCV</sequence>
<dbReference type="PANTHER" id="PTHR32303:SF10">
    <property type="entry name" value="OUTER MEMBRANE PROTEIN ASSEMBLY FACTOR BAMB"/>
    <property type="match status" value="1"/>
</dbReference>
<dbReference type="GO" id="GO:0016491">
    <property type="term" value="F:oxidoreductase activity"/>
    <property type="evidence" value="ECO:0007669"/>
    <property type="project" value="UniProtKB-KW"/>
</dbReference>
<dbReference type="STRING" id="3818.A0A445AN13"/>
<dbReference type="SUPFAM" id="SSF47370">
    <property type="entry name" value="Bromodomain"/>
    <property type="match status" value="1"/>
</dbReference>
<dbReference type="Proteomes" id="UP000289738">
    <property type="component" value="Chromosome B01"/>
</dbReference>
<comment type="similarity">
    <text evidence="2">Belongs to the bacterial PQQ dehydrogenase family.</text>
</comment>
<evidence type="ECO:0000259" key="7">
    <source>
        <dbReference type="PROSITE" id="PS50014"/>
    </source>
</evidence>
<dbReference type="InterPro" id="IPR002372">
    <property type="entry name" value="PQQ_rpt_dom"/>
</dbReference>
<comment type="cofactor">
    <cofactor evidence="1">
        <name>pyrroloquinoline quinone</name>
        <dbReference type="ChEBI" id="CHEBI:58442"/>
    </cofactor>
</comment>
<dbReference type="SMART" id="SM00297">
    <property type="entry name" value="BROMO"/>
    <property type="match status" value="1"/>
</dbReference>
<keyword evidence="3" id="KW-0560">Oxidoreductase</keyword>